<keyword evidence="1" id="KW-0677">Repeat</keyword>
<dbReference type="InterPro" id="IPR027417">
    <property type="entry name" value="P-loop_NTPase"/>
</dbReference>
<dbReference type="SUPFAM" id="SSF52540">
    <property type="entry name" value="P-loop containing nucleoside triphosphate hydrolases"/>
    <property type="match status" value="1"/>
</dbReference>
<gene>
    <name evidence="3" type="ORF">PV04_07539</name>
</gene>
<dbReference type="Pfam" id="PF22939">
    <property type="entry name" value="WHD_GPIID"/>
    <property type="match status" value="1"/>
</dbReference>
<reference evidence="3 4" key="1">
    <citation type="submission" date="2015-01" db="EMBL/GenBank/DDBJ databases">
        <title>The Genome Sequence of Capronia semiimmersa CBS27337.</title>
        <authorList>
            <consortium name="The Broad Institute Genomics Platform"/>
            <person name="Cuomo C."/>
            <person name="de Hoog S."/>
            <person name="Gorbushina A."/>
            <person name="Stielow B."/>
            <person name="Teixiera M."/>
            <person name="Abouelleil A."/>
            <person name="Chapman S.B."/>
            <person name="Priest M."/>
            <person name="Young S.K."/>
            <person name="Wortman J."/>
            <person name="Nusbaum C."/>
            <person name="Birren B."/>
        </authorList>
    </citation>
    <scope>NUCLEOTIDE SEQUENCE [LARGE SCALE GENOMIC DNA]</scope>
    <source>
        <strain evidence="3 4">CBS 27337</strain>
    </source>
</reference>
<evidence type="ECO:0000259" key="2">
    <source>
        <dbReference type="PROSITE" id="PS50837"/>
    </source>
</evidence>
<dbReference type="EMBL" id="KN846960">
    <property type="protein sequence ID" value="KIW65266.1"/>
    <property type="molecule type" value="Genomic_DNA"/>
</dbReference>
<organism evidence="3 4">
    <name type="scientific">Phialophora macrospora</name>
    <dbReference type="NCBI Taxonomy" id="1851006"/>
    <lineage>
        <taxon>Eukaryota</taxon>
        <taxon>Fungi</taxon>
        <taxon>Dikarya</taxon>
        <taxon>Ascomycota</taxon>
        <taxon>Pezizomycotina</taxon>
        <taxon>Eurotiomycetes</taxon>
        <taxon>Chaetothyriomycetidae</taxon>
        <taxon>Chaetothyriales</taxon>
        <taxon>Herpotrichiellaceae</taxon>
        <taxon>Phialophora</taxon>
    </lineage>
</organism>
<feature type="domain" description="NACHT" evidence="2">
    <location>
        <begin position="292"/>
        <end position="429"/>
    </location>
</feature>
<dbReference type="SUPFAM" id="SSF48403">
    <property type="entry name" value="Ankyrin repeat"/>
    <property type="match status" value="1"/>
</dbReference>
<accession>A0A0D2CJ37</accession>
<dbReference type="Pfam" id="PF24809">
    <property type="entry name" value="DUF7708"/>
    <property type="match status" value="1"/>
</dbReference>
<dbReference type="InterPro" id="IPR007111">
    <property type="entry name" value="NACHT_NTPase"/>
</dbReference>
<dbReference type="InterPro" id="IPR056125">
    <property type="entry name" value="DUF7708"/>
</dbReference>
<evidence type="ECO:0000313" key="3">
    <source>
        <dbReference type="EMBL" id="KIW65266.1"/>
    </source>
</evidence>
<proteinExistence type="predicted"/>
<dbReference type="InterPro" id="IPR036770">
    <property type="entry name" value="Ankyrin_rpt-contain_sf"/>
</dbReference>
<evidence type="ECO:0000313" key="4">
    <source>
        <dbReference type="Proteomes" id="UP000054266"/>
    </source>
</evidence>
<dbReference type="STRING" id="5601.A0A0D2CJ37"/>
<dbReference type="PROSITE" id="PS50837">
    <property type="entry name" value="NACHT"/>
    <property type="match status" value="1"/>
</dbReference>
<dbReference type="PANTHER" id="PTHR10039">
    <property type="entry name" value="AMELOGENIN"/>
    <property type="match status" value="1"/>
</dbReference>
<dbReference type="HOGENOM" id="CLU_002406_1_0_1"/>
<dbReference type="InterPro" id="IPR054471">
    <property type="entry name" value="GPIID_WHD"/>
</dbReference>
<dbReference type="Gene3D" id="1.25.40.20">
    <property type="entry name" value="Ankyrin repeat-containing domain"/>
    <property type="match status" value="1"/>
</dbReference>
<keyword evidence="4" id="KW-1185">Reference proteome</keyword>
<dbReference type="Pfam" id="PF24883">
    <property type="entry name" value="NPHP3_N"/>
    <property type="match status" value="1"/>
</dbReference>
<dbReference type="InterPro" id="IPR056884">
    <property type="entry name" value="NPHP3-like_N"/>
</dbReference>
<dbReference type="Proteomes" id="UP000054266">
    <property type="component" value="Unassembled WGS sequence"/>
</dbReference>
<protein>
    <recommendedName>
        <fullName evidence="2">NACHT domain-containing protein</fullName>
    </recommendedName>
</protein>
<evidence type="ECO:0000256" key="1">
    <source>
        <dbReference type="ARBA" id="ARBA00022737"/>
    </source>
</evidence>
<sequence length="1168" mass="133780">MFRVDCDSRSSIMAAPFDPIQAAFDNAVQDFKTDLGNDELIQEISKTSTIDQIYDATDALQKDQHSRKHMRCLAKIEPFLRGLREYTAVIEVFIQSKQDVLCLIWGPIKLLLQWTDNITKSFDSIINITAELGSLLPEFKAVGSLFRENPIIKDVLVLFFRDVLDFYLIALKFFSQSRWRIVFEAVWPKQRERIKIVATQIQRHTLLLRKETLLEHIQQAHAARLEMMEDFEKKEKSFRKIEYDTIATNVSPRSYGHELYRLQGEFCDGTEKWLMSDATFRKWLDAKDLPTQTLWIQGIPGAGKTLLTSAKIAETQKTGKVIYAFLSYKFASSLSALSILHSLIFQLAADRDDLQEIVCQSSSETLKSSIEAATELLKTLVHYVTPVYIVIDGIDEIDELERGRLLKHILSLLKTDDRASSARVCISSRIETDLTRMLKDWAIIRVDHHNAGSIQKFVNQCARQWYSEDNISPEMKSEIEGLLAPLASHAKGMFLYARVVLSSIRSMQTTDEIRNYLRVPPKDLGDAYARILQRIHDIRPIELRQKALQIIGWVGSTPTPLATYELEQALLVSQEDGGFSTQSVSRFDVYILRLCGPIVEIIEEYVQYVHFTVKEYVFDPKVPGSICGRDATLSLATCLVTYLCQMHHDPDLPEEDVSANVTSGVYRLHNLAASIWLETIESYLQLKGSQTLDNTLTDALDMLVNERVNDMFISSEEPPPQPRLGCFKSVSVDMYRMLCEIARFRKMSQKGGFNKAKDSGWSNHDPLTISRTSVRIFEQFDQLILYCERKNHENCKCVMLRQHYGQRPFKCGFVGCSFQRHGFESHKLRASHMKHHDRPWKCSVDGCEFADGGFLSRKMRDEHLDKYHVADTTKALPHQTPLDTDDIQPLLFDLVRADNVDAMRELLPSYDNLPWNIRRELRDCAAYSGSPTMIDMLFRDEDYNKSYHVTKAIQGLNLDVFKHLLGRDKSNMQWYLGDVLDSESEPVFEIWRSYLDLVPLDQYFFLNQLSKVHGNPEKESLFIYVWEKVRLERGFTAEKLGKTLVDVARTACSVRLAKYLVDHGADVNYARPGTPKPLRHASRHNSATAAELMKFLLLQGADPDPKPLPPSRKRLQDEKGPKSIAKWLGISWDELVAQTREERERERAIQANSATMLPVRAGAETALI</sequence>
<dbReference type="AlphaFoldDB" id="A0A0D2CJ37"/>
<name>A0A0D2CJ37_9EURO</name>
<dbReference type="Gene3D" id="3.40.50.300">
    <property type="entry name" value="P-loop containing nucleotide triphosphate hydrolases"/>
    <property type="match status" value="1"/>
</dbReference>
<dbReference type="PANTHER" id="PTHR10039:SF14">
    <property type="entry name" value="NACHT DOMAIN-CONTAINING PROTEIN"/>
    <property type="match status" value="1"/>
</dbReference>